<dbReference type="Proteomes" id="UP001140206">
    <property type="component" value="Chromosome 5"/>
</dbReference>
<reference evidence="1" key="1">
    <citation type="submission" date="2022-08" db="EMBL/GenBank/DDBJ databases">
        <authorList>
            <person name="Marques A."/>
        </authorList>
    </citation>
    <scope>NUCLEOTIDE SEQUENCE</scope>
    <source>
        <strain evidence="1">RhyPub2mFocal</strain>
        <tissue evidence="1">Leaves</tissue>
    </source>
</reference>
<evidence type="ECO:0000313" key="2">
    <source>
        <dbReference type="Proteomes" id="UP001140206"/>
    </source>
</evidence>
<keyword evidence="2" id="KW-1185">Reference proteome</keyword>
<name>A0AAV8CBC0_9POAL</name>
<dbReference type="PANTHER" id="PTHR35714">
    <property type="entry name" value="OS02G0715300 PROTEIN"/>
    <property type="match status" value="1"/>
</dbReference>
<organism evidence="1 2">
    <name type="scientific">Rhynchospora pubera</name>
    <dbReference type="NCBI Taxonomy" id="906938"/>
    <lineage>
        <taxon>Eukaryota</taxon>
        <taxon>Viridiplantae</taxon>
        <taxon>Streptophyta</taxon>
        <taxon>Embryophyta</taxon>
        <taxon>Tracheophyta</taxon>
        <taxon>Spermatophyta</taxon>
        <taxon>Magnoliopsida</taxon>
        <taxon>Liliopsida</taxon>
        <taxon>Poales</taxon>
        <taxon>Cyperaceae</taxon>
        <taxon>Cyperoideae</taxon>
        <taxon>Rhynchosporeae</taxon>
        <taxon>Rhynchospora</taxon>
    </lineage>
</organism>
<dbReference type="PANTHER" id="PTHR35714:SF1">
    <property type="entry name" value="OS02G0715300 PROTEIN"/>
    <property type="match status" value="1"/>
</dbReference>
<protein>
    <submittedName>
        <fullName evidence="1">Uncharacterized protein</fullName>
    </submittedName>
</protein>
<proteinExistence type="predicted"/>
<dbReference type="EMBL" id="JAMFTS010000005">
    <property type="protein sequence ID" value="KAJ4753089.1"/>
    <property type="molecule type" value="Genomic_DNA"/>
</dbReference>
<sequence>MATIIETIQKRSFLPTRPLKDDLPTFHAPLRPTSATTTTTAAATSDHLIGLRKRLSSFSVKIQPLSSASSFVRSRSVPSFNSFSASPLFQWWSWGVGWFLSKKPLMMSDLEMNEEEMAVLGTHNKGSLRHVLYRVQSGVRRFVMGSGSHLPVSHKVRSDSFSYTAMGFAAK</sequence>
<comment type="caution">
    <text evidence="1">The sequence shown here is derived from an EMBL/GenBank/DDBJ whole genome shotgun (WGS) entry which is preliminary data.</text>
</comment>
<gene>
    <name evidence="1" type="ORF">LUZ62_087494</name>
</gene>
<accession>A0AAV8CBC0</accession>
<dbReference type="AlphaFoldDB" id="A0AAV8CBC0"/>
<evidence type="ECO:0000313" key="1">
    <source>
        <dbReference type="EMBL" id="KAJ4753089.1"/>
    </source>
</evidence>